<dbReference type="EMBL" id="UINC01002260">
    <property type="protein sequence ID" value="SUZ94717.1"/>
    <property type="molecule type" value="Genomic_DNA"/>
</dbReference>
<evidence type="ECO:0000313" key="2">
    <source>
        <dbReference type="EMBL" id="SUZ94717.1"/>
    </source>
</evidence>
<protein>
    <submittedName>
        <fullName evidence="2">Uncharacterized protein</fullName>
    </submittedName>
</protein>
<keyword evidence="1" id="KW-0812">Transmembrane</keyword>
<accession>A0A381RXK1</accession>
<gene>
    <name evidence="2" type="ORF">METZ01_LOCUS47571</name>
</gene>
<dbReference type="AlphaFoldDB" id="A0A381RXK1"/>
<keyword evidence="1" id="KW-1133">Transmembrane helix</keyword>
<name>A0A381RXK1_9ZZZZ</name>
<sequence>MSERSLTIWKLLVTFSLLSIVAGGFSLYPKNKKYRNIIAESSRIFGTDKELENVIEYLEERLEQRGYYQFGLEKQPMRLTNVLTLADGSGPRSRRSRSALRVSMIYQSQKRFQAQLNYRGKIYTVSSGESVPSIGEVVHIDQKQVVMKRENKILSYPAPGTDRQNALEISVEDFNRGKI</sequence>
<keyword evidence="1" id="KW-0472">Membrane</keyword>
<evidence type="ECO:0000256" key="1">
    <source>
        <dbReference type="SAM" id="Phobius"/>
    </source>
</evidence>
<reference evidence="2" key="1">
    <citation type="submission" date="2018-05" db="EMBL/GenBank/DDBJ databases">
        <authorList>
            <person name="Lanie J.A."/>
            <person name="Ng W.-L."/>
            <person name="Kazmierczak K.M."/>
            <person name="Andrzejewski T.M."/>
            <person name="Davidsen T.M."/>
            <person name="Wayne K.J."/>
            <person name="Tettelin H."/>
            <person name="Glass J.I."/>
            <person name="Rusch D."/>
            <person name="Podicherti R."/>
            <person name="Tsui H.-C.T."/>
            <person name="Winkler M.E."/>
        </authorList>
    </citation>
    <scope>NUCLEOTIDE SEQUENCE</scope>
</reference>
<feature type="transmembrane region" description="Helical" evidence="1">
    <location>
        <begin position="6"/>
        <end position="28"/>
    </location>
</feature>
<proteinExistence type="predicted"/>
<organism evidence="2">
    <name type="scientific">marine metagenome</name>
    <dbReference type="NCBI Taxonomy" id="408172"/>
    <lineage>
        <taxon>unclassified sequences</taxon>
        <taxon>metagenomes</taxon>
        <taxon>ecological metagenomes</taxon>
    </lineage>
</organism>